<name>A0A8D8QYZ1_9HEMI</name>
<reference evidence="2" key="1">
    <citation type="submission" date="2021-05" db="EMBL/GenBank/DDBJ databases">
        <authorList>
            <person name="Alioto T."/>
            <person name="Alioto T."/>
            <person name="Gomez Garrido J."/>
        </authorList>
    </citation>
    <scope>NUCLEOTIDE SEQUENCE</scope>
</reference>
<feature type="chain" id="PRO_5034914702" evidence="1">
    <location>
        <begin position="21"/>
        <end position="363"/>
    </location>
</feature>
<dbReference type="EMBL" id="HBUF01115473">
    <property type="protein sequence ID" value="CAG6641094.1"/>
    <property type="molecule type" value="Transcribed_RNA"/>
</dbReference>
<dbReference type="AlphaFoldDB" id="A0A8D8QYZ1"/>
<keyword evidence="1" id="KW-0732">Signal</keyword>
<accession>A0A8D8QYZ1</accession>
<feature type="signal peptide" evidence="1">
    <location>
        <begin position="1"/>
        <end position="20"/>
    </location>
</feature>
<sequence>MGYLFLALLLISCVYTLLRANKCHEDYKESVRKPKMKNVLMEGPAQLNEDYCKDCLRRIRREAENKKWGGWSEERKRKRSEQVKAYWRKLKGDGLTHRSKTPSIKRWTWSNKSKEKKRKHMKQFWQKQKETGGERLKKHSLVMREMIRNYTQISGNHSETIKQYWRIRKEEGRTNCPEKHSAQMKAYWRKKKDDGNTERERKISEKVKAFYRRQKELGITDHERMMRVSRGMLKYWQKMKDAGNVSRLKAMSSRMKEFWNGGDRRGEHSELMSEFWRQEKEEFSMYWTKYGSYSKERDMREIFLKFWRRQDRETGTDRRQALSMKLKEYWVGAHKNETRTTSLEPAPTNYTNSRKIYKSILHY</sequence>
<organism evidence="2">
    <name type="scientific">Cacopsylla melanoneura</name>
    <dbReference type="NCBI Taxonomy" id="428564"/>
    <lineage>
        <taxon>Eukaryota</taxon>
        <taxon>Metazoa</taxon>
        <taxon>Ecdysozoa</taxon>
        <taxon>Arthropoda</taxon>
        <taxon>Hexapoda</taxon>
        <taxon>Insecta</taxon>
        <taxon>Pterygota</taxon>
        <taxon>Neoptera</taxon>
        <taxon>Paraneoptera</taxon>
        <taxon>Hemiptera</taxon>
        <taxon>Sternorrhyncha</taxon>
        <taxon>Psylloidea</taxon>
        <taxon>Psyllidae</taxon>
        <taxon>Psyllinae</taxon>
        <taxon>Cacopsylla</taxon>
    </lineage>
</organism>
<proteinExistence type="predicted"/>
<evidence type="ECO:0000313" key="2">
    <source>
        <dbReference type="EMBL" id="CAG6641094.1"/>
    </source>
</evidence>
<protein>
    <submittedName>
        <fullName evidence="2">Uncharacterized protein</fullName>
    </submittedName>
</protein>
<evidence type="ECO:0000256" key="1">
    <source>
        <dbReference type="SAM" id="SignalP"/>
    </source>
</evidence>